<comment type="caution">
    <text evidence="3">The sequence shown here is derived from an EMBL/GenBank/DDBJ whole genome shotgun (WGS) entry which is preliminary data.</text>
</comment>
<gene>
    <name evidence="3" type="ORF">N869_10390</name>
</gene>
<dbReference type="EMBL" id="AXCZ01000348">
    <property type="protein sequence ID" value="KGM08406.1"/>
    <property type="molecule type" value="Genomic_DNA"/>
</dbReference>
<sequence>MHVVIAGSHGLIGTALVEHLAANGHQVRRLVRREARCSREIRWDPSRAELDTDALGGVDAVVNLGGAGVGDKRWTPAYRRTVLRSRTAPTALLSRAVADLGDDAPVLVQASAVGYYGDRGAELLTEDSAPGHGFLADVAQAWERATAPAQDAGTRVVHLRTGIVMSRTGGSFGKLLPLVRLGLGGPLGPGDNYWPWITLVDQVRAITHLMSADVAGPVNLTAPEPAPHADVVRTVARALGRPAALRVPPFALRLAVGEFADDILSS</sequence>
<evidence type="ECO:0000256" key="1">
    <source>
        <dbReference type="ARBA" id="ARBA00009353"/>
    </source>
</evidence>
<organism evidence="3 4">
    <name type="scientific">Cellulomonas bogoriensis 69B4 = DSM 16987</name>
    <dbReference type="NCBI Taxonomy" id="1386082"/>
    <lineage>
        <taxon>Bacteria</taxon>
        <taxon>Bacillati</taxon>
        <taxon>Actinomycetota</taxon>
        <taxon>Actinomycetes</taxon>
        <taxon>Micrococcales</taxon>
        <taxon>Cellulomonadaceae</taxon>
        <taxon>Cellulomonas</taxon>
    </lineage>
</organism>
<dbReference type="Pfam" id="PF01370">
    <property type="entry name" value="Epimerase"/>
    <property type="match status" value="1"/>
</dbReference>
<feature type="domain" description="NAD-dependent epimerase/dehydratase" evidence="2">
    <location>
        <begin position="3"/>
        <end position="216"/>
    </location>
</feature>
<reference evidence="3 4" key="1">
    <citation type="submission" date="2013-08" db="EMBL/GenBank/DDBJ databases">
        <title>Genome sequencing of Cellulomonas bogoriensis 69B4.</title>
        <authorList>
            <person name="Chen F."/>
            <person name="Li Y."/>
            <person name="Wang G."/>
        </authorList>
    </citation>
    <scope>NUCLEOTIDE SEQUENCE [LARGE SCALE GENOMIC DNA]</scope>
    <source>
        <strain evidence="3 4">69B4</strain>
    </source>
</reference>
<dbReference type="InterPro" id="IPR001509">
    <property type="entry name" value="Epimerase_deHydtase"/>
</dbReference>
<keyword evidence="4" id="KW-1185">Reference proteome</keyword>
<name>A0A0A0BK89_9CELL</name>
<evidence type="ECO:0000313" key="3">
    <source>
        <dbReference type="EMBL" id="KGM08406.1"/>
    </source>
</evidence>
<feature type="non-terminal residue" evidence="3">
    <location>
        <position position="266"/>
    </location>
</feature>
<dbReference type="Proteomes" id="UP000054314">
    <property type="component" value="Unassembled WGS sequence"/>
</dbReference>
<dbReference type="PANTHER" id="PTHR11092:SF0">
    <property type="entry name" value="EPIMERASE FAMILY PROTEIN SDR39U1"/>
    <property type="match status" value="1"/>
</dbReference>
<dbReference type="InterPro" id="IPR010099">
    <property type="entry name" value="SDR39U1"/>
</dbReference>
<dbReference type="NCBIfam" id="TIGR01777">
    <property type="entry name" value="yfcH"/>
    <property type="match status" value="1"/>
</dbReference>
<dbReference type="AlphaFoldDB" id="A0A0A0BK89"/>
<dbReference type="PANTHER" id="PTHR11092">
    <property type="entry name" value="SUGAR NUCLEOTIDE EPIMERASE RELATED"/>
    <property type="match status" value="1"/>
</dbReference>
<accession>A0A0A0BK89</accession>
<dbReference type="OrthoDB" id="9801773at2"/>
<dbReference type="InterPro" id="IPR036291">
    <property type="entry name" value="NAD(P)-bd_dom_sf"/>
</dbReference>
<dbReference type="SUPFAM" id="SSF51735">
    <property type="entry name" value="NAD(P)-binding Rossmann-fold domains"/>
    <property type="match status" value="1"/>
</dbReference>
<proteinExistence type="inferred from homology"/>
<protein>
    <submittedName>
        <fullName evidence="3">Epimerase</fullName>
    </submittedName>
</protein>
<evidence type="ECO:0000313" key="4">
    <source>
        <dbReference type="Proteomes" id="UP000054314"/>
    </source>
</evidence>
<dbReference type="RefSeq" id="WP_035063107.1">
    <property type="nucleotide sequence ID" value="NZ_AXCZ01000348.1"/>
</dbReference>
<comment type="similarity">
    <text evidence="1">Belongs to the NAD(P)-dependent epimerase/dehydratase family. SDR39U1 subfamily.</text>
</comment>
<evidence type="ECO:0000259" key="2">
    <source>
        <dbReference type="Pfam" id="PF01370"/>
    </source>
</evidence>
<dbReference type="Gene3D" id="3.40.50.720">
    <property type="entry name" value="NAD(P)-binding Rossmann-like Domain"/>
    <property type="match status" value="1"/>
</dbReference>